<gene>
    <name evidence="1" type="ORF">SFRICE_034152</name>
</gene>
<accession>A0A2H1V081</accession>
<evidence type="ECO:0000313" key="1">
    <source>
        <dbReference type="EMBL" id="SOQ34231.1"/>
    </source>
</evidence>
<sequence>MDEKKENNHIIVNAKRRAGGPSLPYSVWGGAFLVVFKPTWSLTLSLELETESDQFIRDHGACDSAEISETHR</sequence>
<protein>
    <submittedName>
        <fullName evidence="1">SFRICE_034152</fullName>
    </submittedName>
</protein>
<dbReference type="EMBL" id="ODYU01000078">
    <property type="protein sequence ID" value="SOQ34231.1"/>
    <property type="molecule type" value="Genomic_DNA"/>
</dbReference>
<proteinExistence type="predicted"/>
<name>A0A2H1V081_SPOFR</name>
<organism evidence="1">
    <name type="scientific">Spodoptera frugiperda</name>
    <name type="common">Fall armyworm</name>
    <dbReference type="NCBI Taxonomy" id="7108"/>
    <lineage>
        <taxon>Eukaryota</taxon>
        <taxon>Metazoa</taxon>
        <taxon>Ecdysozoa</taxon>
        <taxon>Arthropoda</taxon>
        <taxon>Hexapoda</taxon>
        <taxon>Insecta</taxon>
        <taxon>Pterygota</taxon>
        <taxon>Neoptera</taxon>
        <taxon>Endopterygota</taxon>
        <taxon>Lepidoptera</taxon>
        <taxon>Glossata</taxon>
        <taxon>Ditrysia</taxon>
        <taxon>Noctuoidea</taxon>
        <taxon>Noctuidae</taxon>
        <taxon>Amphipyrinae</taxon>
        <taxon>Spodoptera</taxon>
    </lineage>
</organism>
<reference evidence="1" key="1">
    <citation type="submission" date="2016-07" db="EMBL/GenBank/DDBJ databases">
        <authorList>
            <person name="Bretaudeau A."/>
        </authorList>
    </citation>
    <scope>NUCLEOTIDE SEQUENCE</scope>
    <source>
        <strain evidence="1">Rice</strain>
        <tissue evidence="1">Whole body</tissue>
    </source>
</reference>
<dbReference type="AlphaFoldDB" id="A0A2H1V081"/>